<feature type="transmembrane region" description="Helical" evidence="7">
    <location>
        <begin position="123"/>
        <end position="143"/>
    </location>
</feature>
<dbReference type="EMBL" id="DSFH01000028">
    <property type="protein sequence ID" value="HEW63761.1"/>
    <property type="molecule type" value="Genomic_DNA"/>
</dbReference>
<keyword evidence="6 7" id="KW-0472">Membrane</keyword>
<evidence type="ECO:0000256" key="1">
    <source>
        <dbReference type="ARBA" id="ARBA00004141"/>
    </source>
</evidence>
<dbReference type="AlphaFoldDB" id="A0A2J6N2C9"/>
<feature type="transmembrane region" description="Helical" evidence="7">
    <location>
        <begin position="51"/>
        <end position="76"/>
    </location>
</feature>
<dbReference type="PANTHER" id="PTHR30406:SF8">
    <property type="entry name" value="SULFATE TRANSPORT SYSTEM PERMEASE PROTEIN CYST"/>
    <property type="match status" value="1"/>
</dbReference>
<feature type="transmembrane region" description="Helical" evidence="7">
    <location>
        <begin position="96"/>
        <end position="116"/>
    </location>
</feature>
<keyword evidence="5" id="KW-0764">Sulfate transport</keyword>
<dbReference type="EMBL" id="PNIM01000014">
    <property type="protein sequence ID" value="PMB75460.1"/>
    <property type="molecule type" value="Genomic_DNA"/>
</dbReference>
<dbReference type="GO" id="GO:0005886">
    <property type="term" value="C:plasma membrane"/>
    <property type="evidence" value="ECO:0007669"/>
    <property type="project" value="UniProtKB-SubCell"/>
</dbReference>
<evidence type="ECO:0000313" key="11">
    <source>
        <dbReference type="Proteomes" id="UP000237153"/>
    </source>
</evidence>
<reference evidence="10 11" key="1">
    <citation type="submission" date="2018-01" db="EMBL/GenBank/DDBJ databases">
        <title>Metagenomic assembled genomes from two thermal pools in the Uzon Caldera, Kamchatka, Russia.</title>
        <authorList>
            <person name="Wilkins L."/>
            <person name="Ettinger C."/>
        </authorList>
    </citation>
    <scope>NUCLEOTIDE SEQUENCE [LARGE SCALE GENOMIC DNA]</scope>
    <source>
        <strain evidence="10">ZAV-06</strain>
    </source>
</reference>
<accession>A0A2J6N2C9</accession>
<dbReference type="CDD" id="cd06261">
    <property type="entry name" value="TM_PBP2"/>
    <property type="match status" value="1"/>
</dbReference>
<evidence type="ECO:0000256" key="4">
    <source>
        <dbReference type="ARBA" id="ARBA00022989"/>
    </source>
</evidence>
<dbReference type="SUPFAM" id="SSF161098">
    <property type="entry name" value="MetI-like"/>
    <property type="match status" value="1"/>
</dbReference>
<dbReference type="GO" id="GO:0015419">
    <property type="term" value="F:ABC-type sulfate transporter activity"/>
    <property type="evidence" value="ECO:0007669"/>
    <property type="project" value="InterPro"/>
</dbReference>
<gene>
    <name evidence="10" type="ORF">C0188_03000</name>
    <name evidence="9" type="ORF">ENO39_01695</name>
</gene>
<sequence length="266" mass="28664">MSTKFSLFLLTFIILSGILLLFFSYPIAVIFAVGISGALSSFKITQFELGLLITIIASSLAALASIVFGIPLAYILARYNFRFKEVIETIVDIPIAVPHMIVGIMIVLSFAQYYGFGALLQTLGIKVIDTIFGAVLAVLYVSSTYAVRIIESAIKGLDPEIENVALSLGASRAITFFSVVIPNIKKALANAILTSWARASSEAGALLIVAYQVNFAGNFVYPASVAIYEAYVGLGVLEAARFSVAMLILILGIYLATRAVLRWKVE</sequence>
<feature type="transmembrane region" description="Helical" evidence="7">
    <location>
        <begin position="240"/>
        <end position="261"/>
    </location>
</feature>
<dbReference type="Proteomes" id="UP000237153">
    <property type="component" value="Unassembled WGS sequence"/>
</dbReference>
<evidence type="ECO:0000256" key="7">
    <source>
        <dbReference type="RuleBase" id="RU363032"/>
    </source>
</evidence>
<feature type="transmembrane region" description="Helical" evidence="7">
    <location>
        <begin position="205"/>
        <end position="228"/>
    </location>
</feature>
<evidence type="ECO:0000313" key="9">
    <source>
        <dbReference type="EMBL" id="HEW63761.1"/>
    </source>
</evidence>
<dbReference type="Proteomes" id="UP000886076">
    <property type="component" value="Unassembled WGS sequence"/>
</dbReference>
<comment type="similarity">
    <text evidence="7">Belongs to the binding-protein-dependent transport system permease family.</text>
</comment>
<dbReference type="InterPro" id="IPR005667">
    <property type="entry name" value="Sulph_transpt2"/>
</dbReference>
<dbReference type="PROSITE" id="PS50928">
    <property type="entry name" value="ABC_TM1"/>
    <property type="match status" value="1"/>
</dbReference>
<dbReference type="RefSeq" id="WP_272985053.1">
    <property type="nucleotide sequence ID" value="NZ_DSFH01000028.1"/>
</dbReference>
<evidence type="ECO:0000313" key="10">
    <source>
        <dbReference type="EMBL" id="PMB75460.1"/>
    </source>
</evidence>
<evidence type="ECO:0000256" key="5">
    <source>
        <dbReference type="ARBA" id="ARBA00023032"/>
    </source>
</evidence>
<dbReference type="Gene3D" id="1.10.3720.10">
    <property type="entry name" value="MetI-like"/>
    <property type="match status" value="1"/>
</dbReference>
<dbReference type="InterPro" id="IPR000515">
    <property type="entry name" value="MetI-like"/>
</dbReference>
<evidence type="ECO:0000259" key="8">
    <source>
        <dbReference type="PROSITE" id="PS50928"/>
    </source>
</evidence>
<comment type="caution">
    <text evidence="10">The sequence shown here is derived from an EMBL/GenBank/DDBJ whole genome shotgun (WGS) entry which is preliminary data.</text>
</comment>
<name>A0A2J6N2C9_9CREN</name>
<feature type="transmembrane region" description="Helical" evidence="7">
    <location>
        <begin position="6"/>
        <end position="39"/>
    </location>
</feature>
<evidence type="ECO:0000256" key="3">
    <source>
        <dbReference type="ARBA" id="ARBA00022692"/>
    </source>
</evidence>
<evidence type="ECO:0000256" key="6">
    <source>
        <dbReference type="ARBA" id="ARBA00023136"/>
    </source>
</evidence>
<organism evidence="10 11">
    <name type="scientific">Fervidicoccus fontis</name>
    <dbReference type="NCBI Taxonomy" id="683846"/>
    <lineage>
        <taxon>Archaea</taxon>
        <taxon>Thermoproteota</taxon>
        <taxon>Thermoprotei</taxon>
        <taxon>Fervidicoccales</taxon>
        <taxon>Fervidicoccaceae</taxon>
        <taxon>Fervidicoccus</taxon>
    </lineage>
</organism>
<dbReference type="Pfam" id="PF00528">
    <property type="entry name" value="BPD_transp_1"/>
    <property type="match status" value="1"/>
</dbReference>
<keyword evidence="3 7" id="KW-0812">Transmembrane</keyword>
<proteinExistence type="inferred from homology"/>
<evidence type="ECO:0000256" key="2">
    <source>
        <dbReference type="ARBA" id="ARBA00022448"/>
    </source>
</evidence>
<keyword evidence="4 7" id="KW-1133">Transmembrane helix</keyword>
<protein>
    <submittedName>
        <fullName evidence="9 10">ABC transporter permease</fullName>
    </submittedName>
</protein>
<dbReference type="PANTHER" id="PTHR30406">
    <property type="entry name" value="SULFATE TRANSPORT SYSTEM PERMEASE PROTEIN"/>
    <property type="match status" value="1"/>
</dbReference>
<feature type="domain" description="ABC transmembrane type-1" evidence="8">
    <location>
        <begin position="51"/>
        <end position="255"/>
    </location>
</feature>
<keyword evidence="2 7" id="KW-0813">Transport</keyword>
<comment type="subcellular location">
    <subcellularLocation>
        <location evidence="7">Cell membrane</location>
        <topology evidence="7">Multi-pass membrane protein</topology>
    </subcellularLocation>
    <subcellularLocation>
        <location evidence="1">Membrane</location>
        <topology evidence="1">Multi-pass membrane protein</topology>
    </subcellularLocation>
</comment>
<reference evidence="9" key="2">
    <citation type="journal article" date="2020" name="mSystems">
        <title>Genome- and Community-Level Interaction Insights into Carbon Utilization and Element Cycling Functions of Hydrothermarchaeota in Hydrothermal Sediment.</title>
        <authorList>
            <person name="Zhou Z."/>
            <person name="Liu Y."/>
            <person name="Xu W."/>
            <person name="Pan J."/>
            <person name="Luo Z.H."/>
            <person name="Li M."/>
        </authorList>
    </citation>
    <scope>NUCLEOTIDE SEQUENCE [LARGE SCALE GENOMIC DNA]</scope>
    <source>
        <strain evidence="9">SpSt-1261</strain>
    </source>
</reference>
<dbReference type="InterPro" id="IPR035906">
    <property type="entry name" value="MetI-like_sf"/>
</dbReference>